<protein>
    <submittedName>
        <fullName evidence="1">Uncharacterized protein</fullName>
    </submittedName>
</protein>
<gene>
    <name evidence="1" type="ORF">FCL54_16835</name>
</gene>
<accession>A0A5R9EY64</accession>
<dbReference type="OrthoDB" id="2934403at2"/>
<comment type="caution">
    <text evidence="1">The sequence shown here is derived from an EMBL/GenBank/DDBJ whole genome shotgun (WGS) entry which is preliminary data.</text>
</comment>
<evidence type="ECO:0000313" key="1">
    <source>
        <dbReference type="EMBL" id="TLS36057.1"/>
    </source>
</evidence>
<evidence type="ECO:0000313" key="2">
    <source>
        <dbReference type="Proteomes" id="UP000308230"/>
    </source>
</evidence>
<dbReference type="AlphaFoldDB" id="A0A5R9EY64"/>
<name>A0A5R9EY64_9BACL</name>
<sequence length="62" mass="7287">MGKYLIDDKKMMIHRTAHIEGQCGLTNLSLLKRIEINEDREITALVSEEKYARCPFCFERLN</sequence>
<organism evidence="1 2">
    <name type="scientific">Exobacillus caeni</name>
    <dbReference type="NCBI Taxonomy" id="2574798"/>
    <lineage>
        <taxon>Bacteria</taxon>
        <taxon>Bacillati</taxon>
        <taxon>Bacillota</taxon>
        <taxon>Bacilli</taxon>
        <taxon>Bacillales</taxon>
        <taxon>Guptibacillaceae</taxon>
        <taxon>Exobacillus</taxon>
    </lineage>
</organism>
<dbReference type="RefSeq" id="WP_138127922.1">
    <property type="nucleotide sequence ID" value="NZ_SWLG01000013.1"/>
</dbReference>
<proteinExistence type="predicted"/>
<reference evidence="1 2" key="1">
    <citation type="submission" date="2019-04" db="EMBL/GenBank/DDBJ databases">
        <title>Bacillus caeni sp. nov., a bacterium isolated from mangrove sediment.</title>
        <authorList>
            <person name="Huang H."/>
            <person name="Mo K."/>
            <person name="Hu Y."/>
        </authorList>
    </citation>
    <scope>NUCLEOTIDE SEQUENCE [LARGE SCALE GENOMIC DNA]</scope>
    <source>
        <strain evidence="1 2">HB172195</strain>
    </source>
</reference>
<dbReference type="Proteomes" id="UP000308230">
    <property type="component" value="Unassembled WGS sequence"/>
</dbReference>
<keyword evidence="2" id="KW-1185">Reference proteome</keyword>
<dbReference type="EMBL" id="SWLG01000013">
    <property type="protein sequence ID" value="TLS36057.1"/>
    <property type="molecule type" value="Genomic_DNA"/>
</dbReference>